<dbReference type="RefSeq" id="YP_010780967.1">
    <property type="nucleotide sequence ID" value="NC_075038.1"/>
</dbReference>
<evidence type="ECO:0000256" key="1">
    <source>
        <dbReference type="SAM" id="MobiDB-lite"/>
    </source>
</evidence>
<dbReference type="EMBL" id="MF405918">
    <property type="protein sequence ID" value="QKU34344.1"/>
    <property type="molecule type" value="Genomic_DNA"/>
</dbReference>
<name>A0A6N1NGG5_9VIRU</name>
<dbReference type="KEGG" id="vg:80517658"/>
<feature type="region of interest" description="Disordered" evidence="1">
    <location>
        <begin position="204"/>
        <end position="246"/>
    </location>
</feature>
<accession>A0A6N1NGG5</accession>
<dbReference type="GeneID" id="80517658"/>
<feature type="compositionally biased region" description="Acidic residues" evidence="1">
    <location>
        <begin position="214"/>
        <end position="245"/>
    </location>
</feature>
<evidence type="ECO:0000313" key="2">
    <source>
        <dbReference type="EMBL" id="QKU34344.1"/>
    </source>
</evidence>
<reference evidence="2" key="2">
    <citation type="journal article" date="2018" name="Nat. Commun.">
        <title>Tailed giant Tupanvirus possesses the most complete translational apparatus of the known virosphere.</title>
        <authorList>
            <person name="Abrahao J."/>
            <person name="Silva L."/>
            <person name="Silva L.S."/>
            <person name="Khalil J.Y.B."/>
            <person name="Rodrigues R."/>
            <person name="Arantes T."/>
            <person name="Assis F."/>
            <person name="Boratto P."/>
            <person name="Andrade M."/>
            <person name="Kroon E.G."/>
            <person name="Ribeiro B."/>
            <person name="Bergier I."/>
            <person name="Seligmann H."/>
            <person name="Ghigo E."/>
            <person name="Colson P."/>
            <person name="Levasseur A."/>
            <person name="Kroemer G."/>
            <person name="Raoult D."/>
            <person name="La Scola B."/>
        </authorList>
    </citation>
    <scope>NUCLEOTIDE SEQUENCE [LARGE SCALE GENOMIC DNA]</scope>
    <source>
        <strain evidence="2">Deep ocean</strain>
    </source>
</reference>
<organism evidence="2">
    <name type="scientific">Tupanvirus deep ocean</name>
    <dbReference type="NCBI Taxonomy" id="2126984"/>
    <lineage>
        <taxon>Viruses</taxon>
        <taxon>Varidnaviria</taxon>
        <taxon>Bamfordvirae</taxon>
        <taxon>Nucleocytoviricota</taxon>
        <taxon>Megaviricetes</taxon>
        <taxon>Imitervirales</taxon>
        <taxon>Mimiviridae</taxon>
        <taxon>Megamimivirinae</taxon>
        <taxon>Tupanvirus</taxon>
        <taxon>Tupanvirus altamarinense</taxon>
    </lineage>
</organism>
<sequence>MSHCCFNRNEDEIIKSFYEEGYTKVVDGTKSNLVGQTLNVRYYKPSEGHTEIGGVFVFTRFEDNTLYARLAPYCGSEPGQEVAMPKNLWYHELSESQAKSYIPPKVKRVREPAPPSQCPVNDGPNYPITDPENSFIARENLLDTQSYLVHDNGGRPFRVLAHKNAVEIYGDEELIWDEEPIYNILIARYTDFMGVWPGYDSADYSEFQDPNTEPIDEDNKESNDEISEDSDETSEDSNETNEEDGNCTKMWHCSRSVYGQINREDNNSILIQLSSTEYVFVGDTIYSFKTINPIINYFSPLGNNDVPYPVAYGQNEAYFMLDQVYVNKDQIVTPFTATGSEQMYREFYGHVEGPKKDYIPMIDVKVIHERCW</sequence>
<protein>
    <submittedName>
        <fullName evidence="2">Uncharacterized protein</fullName>
    </submittedName>
</protein>
<proteinExistence type="predicted"/>
<reference evidence="2" key="1">
    <citation type="submission" date="2017-06" db="EMBL/GenBank/DDBJ databases">
        <authorList>
            <person name="Assis F.L."/>
            <person name="Abrahao J.S."/>
            <person name="Silva L."/>
            <person name="Khalil J.B."/>
            <person name="Rodrigues R."/>
            <person name="Silva L.S."/>
            <person name="Boratto P."/>
            <person name="Andrade M."/>
            <person name="Kroon E.G."/>
            <person name="Ribeiro B."/>
            <person name="Bergier I."/>
            <person name="Seligmann H."/>
            <person name="Ghigo E."/>
            <person name="Colson P."/>
            <person name="Levasseur A."/>
            <person name="Raoult D."/>
            <person name="Scola B.L."/>
        </authorList>
    </citation>
    <scope>NUCLEOTIDE SEQUENCE</scope>
    <source>
        <strain evidence="2">Deep ocean</strain>
    </source>
</reference>